<dbReference type="Gene3D" id="1.25.40.10">
    <property type="entry name" value="Tetratricopeptide repeat domain"/>
    <property type="match status" value="2"/>
</dbReference>
<name>A0A430G2R2_9SPHN</name>
<dbReference type="Proteomes" id="UP000287746">
    <property type="component" value="Unassembled WGS sequence"/>
</dbReference>
<evidence type="ECO:0000256" key="1">
    <source>
        <dbReference type="PROSITE-ProRule" id="PRU00339"/>
    </source>
</evidence>
<dbReference type="AlphaFoldDB" id="A0A430G2R2"/>
<dbReference type="InterPro" id="IPR019734">
    <property type="entry name" value="TPR_rpt"/>
</dbReference>
<dbReference type="InterPro" id="IPR011990">
    <property type="entry name" value="TPR-like_helical_dom_sf"/>
</dbReference>
<dbReference type="SUPFAM" id="SSF48452">
    <property type="entry name" value="TPR-like"/>
    <property type="match status" value="1"/>
</dbReference>
<evidence type="ECO:0000313" key="3">
    <source>
        <dbReference type="Proteomes" id="UP000287746"/>
    </source>
</evidence>
<dbReference type="PROSITE" id="PS50005">
    <property type="entry name" value="TPR"/>
    <property type="match status" value="1"/>
</dbReference>
<keyword evidence="1" id="KW-0802">TPR repeat</keyword>
<evidence type="ECO:0000313" key="2">
    <source>
        <dbReference type="EMBL" id="RSY83860.1"/>
    </source>
</evidence>
<protein>
    <submittedName>
        <fullName evidence="2">Uncharacterized protein</fullName>
    </submittedName>
</protein>
<gene>
    <name evidence="2" type="ORF">DAH66_12040</name>
</gene>
<dbReference type="Gene3D" id="2.60.120.620">
    <property type="entry name" value="q2cbj1_9rhob like domain"/>
    <property type="match status" value="1"/>
</dbReference>
<dbReference type="InterPro" id="IPR012668">
    <property type="entry name" value="CHP02466"/>
</dbReference>
<dbReference type="RefSeq" id="WP_126004609.1">
    <property type="nucleotide sequence ID" value="NZ_QQYZ01000010.1"/>
</dbReference>
<dbReference type="EMBL" id="QQYZ01000010">
    <property type="protein sequence ID" value="RSY83860.1"/>
    <property type="molecule type" value="Genomic_DNA"/>
</dbReference>
<dbReference type="Pfam" id="PF13759">
    <property type="entry name" value="2OG-FeII_Oxy_5"/>
    <property type="match status" value="1"/>
</dbReference>
<proteinExistence type="predicted"/>
<reference evidence="2 3" key="1">
    <citation type="submission" date="2018-07" db="EMBL/GenBank/DDBJ databases">
        <title>Genomic and Epidemiologic Investigation of an Indolent Hospital Outbreak.</title>
        <authorList>
            <person name="Johnson R.C."/>
            <person name="Deming C."/>
            <person name="Conlan S."/>
            <person name="Zellmer C.J."/>
            <person name="Michelin A.V."/>
            <person name="Lee-Lin S."/>
            <person name="Thomas P.J."/>
            <person name="Park M."/>
            <person name="Weingarten R.A."/>
            <person name="Less J."/>
            <person name="Dekker J.P."/>
            <person name="Frank K.M."/>
            <person name="Musser K.A."/>
            <person name="Mcquiston J.R."/>
            <person name="Henderson D.K."/>
            <person name="Lau A.F."/>
            <person name="Palmore T.N."/>
            <person name="Segre J.A."/>
        </authorList>
    </citation>
    <scope>NUCLEOTIDE SEQUENCE [LARGE SCALE GENOMIC DNA]</scope>
    <source>
        <strain evidence="2 3">SK-CDC1_0717</strain>
    </source>
</reference>
<comment type="caution">
    <text evidence="2">The sequence shown here is derived from an EMBL/GenBank/DDBJ whole genome shotgun (WGS) entry which is preliminary data.</text>
</comment>
<organism evidence="2 3">
    <name type="scientific">Sphingomonas koreensis</name>
    <dbReference type="NCBI Taxonomy" id="93064"/>
    <lineage>
        <taxon>Bacteria</taxon>
        <taxon>Pseudomonadati</taxon>
        <taxon>Pseudomonadota</taxon>
        <taxon>Alphaproteobacteria</taxon>
        <taxon>Sphingomonadales</taxon>
        <taxon>Sphingomonadaceae</taxon>
        <taxon>Sphingomonas</taxon>
    </lineage>
</organism>
<accession>A0A430G2R2</accession>
<sequence>MSNPETAISAAIDACDAGRAEDGVPLLTAALAQHRGYPRLWHVLGLMYRAIGDGAQAARAFGEAARLAPHELKAAHGLAQASLEAGLPAFALFERARRLAPADSDLLVGRAAAQFAEGNGGIAVSELGMILSTNPLWIAGHAAFARIATMRGGEATASLEAAVARAPQEVALWSALLNVLIEATRHGEADVVLRRAQAATGIGFERFEAVIASELGQAERADRLFAALSDVADTAHAVRHVRHLLRTGQAQAAAARIEPLLERPDADEIWPYAALAWRLTGDARAEWLEGDARLTGVYDLGLPPGDLDALAACLRGLHGMQAPPLGQSVRGGTQTDGPLFARAEPEIRGLRTAILDAVAGHVAQLPPADPRHPLLRHRPERLRFAGAWSVRLAGSGGGRHTNHIHPQGWISSAFYVAVPPEAERGAAPAGWLTLGEAPHELGIDLPPLRQVEPRRGRLVLFPSLMWHGTVPFGAGERLTVAFDIAR</sequence>
<feature type="repeat" description="TPR" evidence="1">
    <location>
        <begin position="38"/>
        <end position="71"/>
    </location>
</feature>